<evidence type="ECO:0000313" key="1">
    <source>
        <dbReference type="EMBL" id="WSC00781.1"/>
    </source>
</evidence>
<protein>
    <submittedName>
        <fullName evidence="1">SDR family oxidoreductase</fullName>
    </submittedName>
</protein>
<gene>
    <name evidence="1" type="ORF">OG835_29740</name>
</gene>
<evidence type="ECO:0000313" key="2">
    <source>
        <dbReference type="Proteomes" id="UP001348369"/>
    </source>
</evidence>
<accession>A0ACD4ZR76</accession>
<proteinExistence type="predicted"/>
<reference evidence="1" key="1">
    <citation type="submission" date="2022-10" db="EMBL/GenBank/DDBJ databases">
        <title>The complete genomes of actinobacterial strains from the NBC collection.</title>
        <authorList>
            <person name="Joergensen T.S."/>
            <person name="Alvarez Arevalo M."/>
            <person name="Sterndorff E.B."/>
            <person name="Faurdal D."/>
            <person name="Vuksanovic O."/>
            <person name="Mourched A.-S."/>
            <person name="Charusanti P."/>
            <person name="Shaw S."/>
            <person name="Blin K."/>
            <person name="Weber T."/>
        </authorList>
    </citation>
    <scope>NUCLEOTIDE SEQUENCE</scope>
    <source>
        <strain evidence="1">NBC 01771</strain>
    </source>
</reference>
<dbReference type="EMBL" id="CP109109">
    <property type="protein sequence ID" value="WSC00781.1"/>
    <property type="molecule type" value="Genomic_DNA"/>
</dbReference>
<organism evidence="1 2">
    <name type="scientific">Streptomyces scopuliridis</name>
    <dbReference type="NCBI Taxonomy" id="452529"/>
    <lineage>
        <taxon>Bacteria</taxon>
        <taxon>Bacillati</taxon>
        <taxon>Actinomycetota</taxon>
        <taxon>Actinomycetes</taxon>
        <taxon>Kitasatosporales</taxon>
        <taxon>Streptomycetaceae</taxon>
        <taxon>Streptomyces</taxon>
    </lineage>
</organism>
<keyword evidence="2" id="KW-1185">Reference proteome</keyword>
<sequence length="439" mass="46746">MPDPELPDPEPESASEVPGPGPNPDPRPAPYNGPAASPGPEPRVPSPGPGSAAPALADSTIAVSGATGFLASYLLLHLLPQGTRVVALVRKPPHRAMASLALALRSAGAPAETVQRVAHQVQAVQITLDRPRLGLSEGEFQAVADSVDAVLHCAALTKLHGDAGELHRTNVEGTRQILALAAAGRRAPQLFHVSTAFVAGARLDGVVPERQLEASGFLTPYEESKHRAERLVHDWARTQGRCATVFRPSVLLSDRTALPRAPQHTYAVLAAKLALFLRHGPRALLDASSAPLDATGRLTIRLLGAPDASINLLQVDAAARAMLRLAEQATTTDTSDVPPGARVHHIVHPTETPVTRVNEALQRSVPWLRLALVPERPCPSGLERAVDLYGAEATAYLGLRRRYERTSLCELERRRLVGPPAPVDNPYLDAALTPPLMAR</sequence>
<dbReference type="Proteomes" id="UP001348369">
    <property type="component" value="Chromosome"/>
</dbReference>
<name>A0ACD4ZR76_9ACTN</name>